<proteinExistence type="predicted"/>
<evidence type="ECO:0000313" key="3">
    <source>
        <dbReference type="EMBL" id="AWI51020.1"/>
    </source>
</evidence>
<gene>
    <name evidence="3" type="ORF">DDU33_05805</name>
</gene>
<dbReference type="PANTHER" id="PTHR36571:SF1">
    <property type="entry name" value="PROTEIN YGIW"/>
    <property type="match status" value="1"/>
</dbReference>
<dbReference type="NCBIfam" id="NF033674">
    <property type="entry name" value="stress_OB_fold"/>
    <property type="match status" value="1"/>
</dbReference>
<dbReference type="PANTHER" id="PTHR36571">
    <property type="entry name" value="PROTEIN YGIW"/>
    <property type="match status" value="1"/>
</dbReference>
<feature type="signal peptide" evidence="2">
    <location>
        <begin position="1"/>
        <end position="19"/>
    </location>
</feature>
<organism evidence="3 4">
    <name type="scientific">Actinobacillus porcitonsillarum</name>
    <dbReference type="NCBI Taxonomy" id="189834"/>
    <lineage>
        <taxon>Bacteria</taxon>
        <taxon>Pseudomonadati</taxon>
        <taxon>Pseudomonadota</taxon>
        <taxon>Gammaproteobacteria</taxon>
        <taxon>Pasteurellales</taxon>
        <taxon>Pasteurellaceae</taxon>
        <taxon>Actinobacillus</taxon>
    </lineage>
</organism>
<feature type="chain" id="PRO_5015885668" evidence="2">
    <location>
        <begin position="20"/>
        <end position="130"/>
    </location>
</feature>
<keyword evidence="1 2" id="KW-0732">Signal</keyword>
<dbReference type="EMBL" id="CP029206">
    <property type="protein sequence ID" value="AWI51020.1"/>
    <property type="molecule type" value="Genomic_DNA"/>
</dbReference>
<evidence type="ECO:0000256" key="2">
    <source>
        <dbReference type="SAM" id="SignalP"/>
    </source>
</evidence>
<dbReference type="AlphaFoldDB" id="A0A2U8FJ39"/>
<dbReference type="Gene3D" id="2.40.50.200">
    <property type="entry name" value="Bacterial OB-fold"/>
    <property type="match status" value="1"/>
</dbReference>
<dbReference type="InterPro" id="IPR016052">
    <property type="entry name" value="YgiW/YdeI"/>
</dbReference>
<dbReference type="KEGG" id="apor:DDU33_05805"/>
<evidence type="ECO:0000256" key="1">
    <source>
        <dbReference type="ARBA" id="ARBA00022729"/>
    </source>
</evidence>
<name>A0A2U8FJ39_9PAST</name>
<evidence type="ECO:0000313" key="4">
    <source>
        <dbReference type="Proteomes" id="UP000244920"/>
    </source>
</evidence>
<dbReference type="InterPro" id="IPR005220">
    <property type="entry name" value="CarO-like"/>
</dbReference>
<dbReference type="RefSeq" id="WP_005818871.1">
    <property type="nucleotide sequence ID" value="NZ_CP029206.1"/>
</dbReference>
<accession>A0A2U8FJ39</accession>
<sequence>MKKALILTTLLAVSTVTVAKDGERHHGGFNDGTQRSQTQGFFDESAAVKTVADALKASDDTPAIIEGNIIKQIDKDEFIFKDSTGEIQIDVSKRAWNGQTISPADTIQIRGKVDTEWNKTEIDVKQIIKK</sequence>
<dbReference type="Proteomes" id="UP000244920">
    <property type="component" value="Chromosome"/>
</dbReference>
<dbReference type="NCBIfam" id="TIGR00156">
    <property type="entry name" value="YgiW/YdeI family stress tolerance OB fold protein"/>
    <property type="match status" value="1"/>
</dbReference>
<dbReference type="InterPro" id="IPR036700">
    <property type="entry name" value="BOBF_sf"/>
</dbReference>
<protein>
    <submittedName>
        <fullName evidence="3">TIGR00156 family protein</fullName>
    </submittedName>
</protein>
<reference evidence="4" key="1">
    <citation type="submission" date="2018-05" db="EMBL/GenBank/DDBJ databases">
        <title>Complete genome sequence of Actinobacillus porcitonsillarum reference strain 9953L55 (CCUG 46996).</title>
        <authorList>
            <person name="Dona V."/>
            <person name="Perreten V."/>
        </authorList>
    </citation>
    <scope>NUCLEOTIDE SEQUENCE [LARGE SCALE GENOMIC DNA]</scope>
    <source>
        <strain evidence="4">9953L55</strain>
    </source>
</reference>
<keyword evidence="4" id="KW-1185">Reference proteome</keyword>
<dbReference type="SUPFAM" id="SSF101756">
    <property type="entry name" value="Hypothetical protein YgiW"/>
    <property type="match status" value="1"/>
</dbReference>
<dbReference type="Pfam" id="PF04076">
    <property type="entry name" value="BOF"/>
    <property type="match status" value="1"/>
</dbReference>